<evidence type="ECO:0000256" key="1">
    <source>
        <dbReference type="SAM" id="MobiDB-lite"/>
    </source>
</evidence>
<dbReference type="EMBL" id="JAAXPI010000004">
    <property type="protein sequence ID" value="NKZ03169.1"/>
    <property type="molecule type" value="Genomic_DNA"/>
</dbReference>
<sequence length="62" mass="6663">MPSPRTSASSEAEAAATTRSPDGCRRDPDPHLPRAGDGHRDVGLLQMDDVREARVRYDASSA</sequence>
<feature type="compositionally biased region" description="Low complexity" evidence="1">
    <location>
        <begin position="1"/>
        <end position="21"/>
    </location>
</feature>
<name>A0A846YS63_9ACTN</name>
<evidence type="ECO:0000313" key="2">
    <source>
        <dbReference type="EMBL" id="NKZ03169.1"/>
    </source>
</evidence>
<evidence type="ECO:0000313" key="3">
    <source>
        <dbReference type="Proteomes" id="UP000579250"/>
    </source>
</evidence>
<comment type="caution">
    <text evidence="2">The sequence shown here is derived from an EMBL/GenBank/DDBJ whole genome shotgun (WGS) entry which is preliminary data.</text>
</comment>
<keyword evidence="3" id="KW-1185">Reference proteome</keyword>
<reference evidence="2 3" key="1">
    <citation type="submission" date="2020-04" db="EMBL/GenBank/DDBJ databases">
        <title>MicrobeNet Type strains.</title>
        <authorList>
            <person name="Nicholson A.C."/>
        </authorList>
    </citation>
    <scope>NUCLEOTIDE SEQUENCE [LARGE SCALE GENOMIC DNA]</scope>
    <source>
        <strain evidence="2 3">ATCC BAA-277</strain>
    </source>
</reference>
<gene>
    <name evidence="2" type="ORF">HGB48_05320</name>
</gene>
<protein>
    <submittedName>
        <fullName evidence="2">Uncharacterized protein</fullName>
    </submittedName>
</protein>
<accession>A0A846YS63</accession>
<feature type="region of interest" description="Disordered" evidence="1">
    <location>
        <begin position="1"/>
        <end position="47"/>
    </location>
</feature>
<proteinExistence type="predicted"/>
<dbReference type="RefSeq" id="WP_067628429.1">
    <property type="nucleotide sequence ID" value="NZ_JAAXPI010000004.1"/>
</dbReference>
<dbReference type="AlphaFoldDB" id="A0A846YS63"/>
<organism evidence="2 3">
    <name type="scientific">Actinomadura latina</name>
    <dbReference type="NCBI Taxonomy" id="163603"/>
    <lineage>
        <taxon>Bacteria</taxon>
        <taxon>Bacillati</taxon>
        <taxon>Actinomycetota</taxon>
        <taxon>Actinomycetes</taxon>
        <taxon>Streptosporangiales</taxon>
        <taxon>Thermomonosporaceae</taxon>
        <taxon>Actinomadura</taxon>
    </lineage>
</organism>
<feature type="compositionally biased region" description="Basic and acidic residues" evidence="1">
    <location>
        <begin position="22"/>
        <end position="47"/>
    </location>
</feature>
<dbReference type="Proteomes" id="UP000579250">
    <property type="component" value="Unassembled WGS sequence"/>
</dbReference>